<accession>A0ABW3I5V6</accession>
<gene>
    <name evidence="1" type="ORF">ACFQ1O_14305</name>
</gene>
<proteinExistence type="predicted"/>
<evidence type="ECO:0000313" key="2">
    <source>
        <dbReference type="Proteomes" id="UP001596997"/>
    </source>
</evidence>
<comment type="caution">
    <text evidence="1">The sequence shown here is derived from an EMBL/GenBank/DDBJ whole genome shotgun (WGS) entry which is preliminary data.</text>
</comment>
<name>A0ABW3I5V6_9FLAO</name>
<keyword evidence="2" id="KW-1185">Reference proteome</keyword>
<dbReference type="RefSeq" id="WP_377717230.1">
    <property type="nucleotide sequence ID" value="NZ_JBHTJM010000011.1"/>
</dbReference>
<dbReference type="EMBL" id="JBHTJM010000011">
    <property type="protein sequence ID" value="MFD0965186.1"/>
    <property type="molecule type" value="Genomic_DNA"/>
</dbReference>
<evidence type="ECO:0008006" key="3">
    <source>
        <dbReference type="Google" id="ProtNLM"/>
    </source>
</evidence>
<evidence type="ECO:0000313" key="1">
    <source>
        <dbReference type="EMBL" id="MFD0965186.1"/>
    </source>
</evidence>
<sequence>MRKIILFSFIVNLISCSNENKPSIQGVWRNFENENLHLIIDDNSVIHHEKSDTIIEYNYSLFKYNGNYAITRNILDGAHIDTIGCDVKNDTLIFTYYDVYTRTIPLPIKIDSVISKRLRFKKTAMN</sequence>
<dbReference type="Proteomes" id="UP001596997">
    <property type="component" value="Unassembled WGS sequence"/>
</dbReference>
<protein>
    <recommendedName>
        <fullName evidence="3">Lipocalin-like domain-containing protein</fullName>
    </recommendedName>
</protein>
<organism evidence="1 2">
    <name type="scientific">Pseudofulvibacter geojedonensis</name>
    <dbReference type="NCBI Taxonomy" id="1123758"/>
    <lineage>
        <taxon>Bacteria</taxon>
        <taxon>Pseudomonadati</taxon>
        <taxon>Bacteroidota</taxon>
        <taxon>Flavobacteriia</taxon>
        <taxon>Flavobacteriales</taxon>
        <taxon>Flavobacteriaceae</taxon>
        <taxon>Pseudofulvibacter</taxon>
    </lineage>
</organism>
<reference evidence="2" key="1">
    <citation type="journal article" date="2019" name="Int. J. Syst. Evol. Microbiol.">
        <title>The Global Catalogue of Microorganisms (GCM) 10K type strain sequencing project: providing services to taxonomists for standard genome sequencing and annotation.</title>
        <authorList>
            <consortium name="The Broad Institute Genomics Platform"/>
            <consortium name="The Broad Institute Genome Sequencing Center for Infectious Disease"/>
            <person name="Wu L."/>
            <person name="Ma J."/>
        </authorList>
    </citation>
    <scope>NUCLEOTIDE SEQUENCE [LARGE SCALE GENOMIC DNA]</scope>
    <source>
        <strain evidence="2">CCUG 62114</strain>
    </source>
</reference>